<dbReference type="InterPro" id="IPR039262">
    <property type="entry name" value="DTWD2/TAPT"/>
</dbReference>
<dbReference type="GO" id="GO:0016432">
    <property type="term" value="F:tRNA-uridine aminocarboxypropyltransferase activity"/>
    <property type="evidence" value="ECO:0007669"/>
    <property type="project" value="UniProtKB-EC"/>
</dbReference>
<sequence>MEAGEELLNLDFVEFPYEDSGSVGKRVCAGVCGRPVSVCLCDKMPLEPMSTSTRIVILHHPHEQRHKLSTVPVLLKCLRNCQTLIGRRLKFGSSAVLDSLYSDAVQNPSLTHRAIFLFPGSDSMPSIEVDQWRSSLVDGSMNNYVMIVFDGTWKHAKEMVSASLPFLSKFATRVCLKYDVEVDGGCIFDSELILRKEPFGGCMSTMEAVARALRVLEPAGIELENRLVHILKEMVRLQACHLNPMKPRPKLLKKKMEGKDKTQLTA</sequence>
<dbReference type="SMART" id="SM01144">
    <property type="entry name" value="DTW"/>
    <property type="match status" value="1"/>
</dbReference>
<dbReference type="Proteomes" id="UP001279734">
    <property type="component" value="Unassembled WGS sequence"/>
</dbReference>
<protein>
    <recommendedName>
        <fullName evidence="1">tRNA-uridine aminocarboxypropyltransferase</fullName>
        <ecNumber evidence="1">2.5.1.25</ecNumber>
    </recommendedName>
</protein>
<dbReference type="EC" id="2.5.1.25" evidence="1"/>
<accession>A0AAD3XXR4</accession>
<dbReference type="GO" id="GO:0008033">
    <property type="term" value="P:tRNA processing"/>
    <property type="evidence" value="ECO:0007669"/>
    <property type="project" value="UniProtKB-KW"/>
</dbReference>
<evidence type="ECO:0000259" key="7">
    <source>
        <dbReference type="SMART" id="SM01144"/>
    </source>
</evidence>
<evidence type="ECO:0000313" key="8">
    <source>
        <dbReference type="EMBL" id="GMH20160.1"/>
    </source>
</evidence>
<feature type="domain" description="DTW" evidence="7">
    <location>
        <begin position="24"/>
        <end position="243"/>
    </location>
</feature>
<evidence type="ECO:0000313" key="9">
    <source>
        <dbReference type="Proteomes" id="UP001279734"/>
    </source>
</evidence>
<dbReference type="PANTHER" id="PTHR21392">
    <property type="entry name" value="TRNA-URIDINE AMINOCARBOXYPROPYLTRANSFERASE 2"/>
    <property type="match status" value="1"/>
</dbReference>
<gene>
    <name evidence="8" type="ORF">Nepgr_022001</name>
</gene>
<dbReference type="Pfam" id="PF03942">
    <property type="entry name" value="DTW"/>
    <property type="match status" value="1"/>
</dbReference>
<keyword evidence="9" id="KW-1185">Reference proteome</keyword>
<keyword evidence="3" id="KW-0949">S-adenosyl-L-methionine</keyword>
<comment type="caution">
    <text evidence="8">The sequence shown here is derived from an EMBL/GenBank/DDBJ whole genome shotgun (WGS) entry which is preliminary data.</text>
</comment>
<dbReference type="EMBL" id="BSYO01000021">
    <property type="protein sequence ID" value="GMH20160.1"/>
    <property type="molecule type" value="Genomic_DNA"/>
</dbReference>
<comment type="catalytic activity">
    <reaction evidence="6">
        <text>a uridine in tRNA + S-adenosyl-L-methionine = a 3-[(3S)-3-amino-3-carboxypropyl]uridine in tRNA + S-methyl-5'-thioadenosine + H(+)</text>
        <dbReference type="Rhea" id="RHEA:62432"/>
        <dbReference type="Rhea" id="RHEA-COMP:13339"/>
        <dbReference type="Rhea" id="RHEA-COMP:16092"/>
        <dbReference type="ChEBI" id="CHEBI:15378"/>
        <dbReference type="ChEBI" id="CHEBI:17509"/>
        <dbReference type="ChEBI" id="CHEBI:59789"/>
        <dbReference type="ChEBI" id="CHEBI:65315"/>
        <dbReference type="ChEBI" id="CHEBI:82930"/>
        <dbReference type="EC" id="2.5.1.25"/>
    </reaction>
</comment>
<name>A0AAD3XXR4_NEPGR</name>
<evidence type="ECO:0000256" key="4">
    <source>
        <dbReference type="ARBA" id="ARBA00022694"/>
    </source>
</evidence>
<evidence type="ECO:0000256" key="6">
    <source>
        <dbReference type="ARBA" id="ARBA00048718"/>
    </source>
</evidence>
<evidence type="ECO:0000256" key="3">
    <source>
        <dbReference type="ARBA" id="ARBA00022691"/>
    </source>
</evidence>
<keyword evidence="2" id="KW-0808">Transferase</keyword>
<evidence type="ECO:0000256" key="2">
    <source>
        <dbReference type="ARBA" id="ARBA00022679"/>
    </source>
</evidence>
<keyword evidence="4" id="KW-0819">tRNA processing</keyword>
<dbReference type="AlphaFoldDB" id="A0AAD3XXR4"/>
<dbReference type="PANTHER" id="PTHR21392:SF0">
    <property type="entry name" value="TRNA-URIDINE AMINOCARBOXYPROPYLTRANSFERASE 2"/>
    <property type="match status" value="1"/>
</dbReference>
<evidence type="ECO:0000256" key="5">
    <source>
        <dbReference type="ARBA" id="ARBA00034489"/>
    </source>
</evidence>
<dbReference type="InterPro" id="IPR005636">
    <property type="entry name" value="DTW"/>
</dbReference>
<reference evidence="8" key="1">
    <citation type="submission" date="2023-05" db="EMBL/GenBank/DDBJ databases">
        <title>Nepenthes gracilis genome sequencing.</title>
        <authorList>
            <person name="Fukushima K."/>
        </authorList>
    </citation>
    <scope>NUCLEOTIDE SEQUENCE</scope>
    <source>
        <strain evidence="8">SING2019-196</strain>
    </source>
</reference>
<proteinExistence type="inferred from homology"/>
<evidence type="ECO:0000256" key="1">
    <source>
        <dbReference type="ARBA" id="ARBA00012386"/>
    </source>
</evidence>
<organism evidence="8 9">
    <name type="scientific">Nepenthes gracilis</name>
    <name type="common">Slender pitcher plant</name>
    <dbReference type="NCBI Taxonomy" id="150966"/>
    <lineage>
        <taxon>Eukaryota</taxon>
        <taxon>Viridiplantae</taxon>
        <taxon>Streptophyta</taxon>
        <taxon>Embryophyta</taxon>
        <taxon>Tracheophyta</taxon>
        <taxon>Spermatophyta</taxon>
        <taxon>Magnoliopsida</taxon>
        <taxon>eudicotyledons</taxon>
        <taxon>Gunneridae</taxon>
        <taxon>Pentapetalae</taxon>
        <taxon>Caryophyllales</taxon>
        <taxon>Nepenthaceae</taxon>
        <taxon>Nepenthes</taxon>
    </lineage>
</organism>
<comment type="similarity">
    <text evidence="5">Belongs to the TDD superfamily. DTWD2 family.</text>
</comment>